<accession>A0AAE0MBT7</accession>
<proteinExistence type="predicted"/>
<reference evidence="2" key="1">
    <citation type="journal article" date="2023" name="Mol. Phylogenet. Evol.">
        <title>Genome-scale phylogeny and comparative genomics of the fungal order Sordariales.</title>
        <authorList>
            <person name="Hensen N."/>
            <person name="Bonometti L."/>
            <person name="Westerberg I."/>
            <person name="Brannstrom I.O."/>
            <person name="Guillou S."/>
            <person name="Cros-Aarteil S."/>
            <person name="Calhoun S."/>
            <person name="Haridas S."/>
            <person name="Kuo A."/>
            <person name="Mondo S."/>
            <person name="Pangilinan J."/>
            <person name="Riley R."/>
            <person name="LaButti K."/>
            <person name="Andreopoulos B."/>
            <person name="Lipzen A."/>
            <person name="Chen C."/>
            <person name="Yan M."/>
            <person name="Daum C."/>
            <person name="Ng V."/>
            <person name="Clum A."/>
            <person name="Steindorff A."/>
            <person name="Ohm R.A."/>
            <person name="Martin F."/>
            <person name="Silar P."/>
            <person name="Natvig D.O."/>
            <person name="Lalanne C."/>
            <person name="Gautier V."/>
            <person name="Ament-Velasquez S.L."/>
            <person name="Kruys A."/>
            <person name="Hutchinson M.I."/>
            <person name="Powell A.J."/>
            <person name="Barry K."/>
            <person name="Miller A.N."/>
            <person name="Grigoriev I.V."/>
            <person name="Debuchy R."/>
            <person name="Gladieux P."/>
            <person name="Hiltunen Thoren M."/>
            <person name="Johannesson H."/>
        </authorList>
    </citation>
    <scope>NUCLEOTIDE SEQUENCE</scope>
    <source>
        <strain evidence="2">CBS 118394</strain>
    </source>
</reference>
<comment type="caution">
    <text evidence="2">The sequence shown here is derived from an EMBL/GenBank/DDBJ whole genome shotgun (WGS) entry which is preliminary data.</text>
</comment>
<feature type="non-terminal residue" evidence="2">
    <location>
        <position position="1"/>
    </location>
</feature>
<reference evidence="2" key="2">
    <citation type="submission" date="2023-06" db="EMBL/GenBank/DDBJ databases">
        <authorList>
            <consortium name="Lawrence Berkeley National Laboratory"/>
            <person name="Haridas S."/>
            <person name="Hensen N."/>
            <person name="Bonometti L."/>
            <person name="Westerberg I."/>
            <person name="Brannstrom I.O."/>
            <person name="Guillou S."/>
            <person name="Cros-Aarteil S."/>
            <person name="Calhoun S."/>
            <person name="Kuo A."/>
            <person name="Mondo S."/>
            <person name="Pangilinan J."/>
            <person name="Riley R."/>
            <person name="Labutti K."/>
            <person name="Andreopoulos B."/>
            <person name="Lipzen A."/>
            <person name="Chen C."/>
            <person name="Yanf M."/>
            <person name="Daum C."/>
            <person name="Ng V."/>
            <person name="Clum A."/>
            <person name="Steindorff A."/>
            <person name="Ohm R."/>
            <person name="Martin F."/>
            <person name="Silar P."/>
            <person name="Natvig D."/>
            <person name="Lalanne C."/>
            <person name="Gautier V."/>
            <person name="Ament-Velasquez S.L."/>
            <person name="Kruys A."/>
            <person name="Hutchinson M.I."/>
            <person name="Powell A.J."/>
            <person name="Barry K."/>
            <person name="Miller A.N."/>
            <person name="Grigoriev I.V."/>
            <person name="Debuchy R."/>
            <person name="Gladieux P."/>
            <person name="Thoren M.H."/>
            <person name="Johannesson H."/>
        </authorList>
    </citation>
    <scope>NUCLEOTIDE SEQUENCE</scope>
    <source>
        <strain evidence="2">CBS 118394</strain>
    </source>
</reference>
<gene>
    <name evidence="2" type="ORF">B0H66DRAFT_442452</name>
</gene>
<keyword evidence="1" id="KW-0472">Membrane</keyword>
<keyword evidence="1" id="KW-1133">Transmembrane helix</keyword>
<feature type="non-terminal residue" evidence="2">
    <location>
        <position position="89"/>
    </location>
</feature>
<keyword evidence="3" id="KW-1185">Reference proteome</keyword>
<dbReference type="AlphaFoldDB" id="A0AAE0MBT7"/>
<sequence>IQEDMACYALPYGAIGTVSHVLTFYSSWCWAAGRAPLKPWTALHMVKLDAAIFVVSFIVNFALSVATLVRCQGTAELQCVAVWKLFLGV</sequence>
<evidence type="ECO:0000256" key="1">
    <source>
        <dbReference type="SAM" id="Phobius"/>
    </source>
</evidence>
<protein>
    <submittedName>
        <fullName evidence="2">Uncharacterized protein</fullName>
    </submittedName>
</protein>
<keyword evidence="1" id="KW-0812">Transmembrane</keyword>
<dbReference type="Proteomes" id="UP001283341">
    <property type="component" value="Unassembled WGS sequence"/>
</dbReference>
<dbReference type="EMBL" id="JAUEDM010000002">
    <property type="protein sequence ID" value="KAK3326806.1"/>
    <property type="molecule type" value="Genomic_DNA"/>
</dbReference>
<evidence type="ECO:0000313" key="3">
    <source>
        <dbReference type="Proteomes" id="UP001283341"/>
    </source>
</evidence>
<name>A0AAE0MBT7_9PEZI</name>
<organism evidence="2 3">
    <name type="scientific">Apodospora peruviana</name>
    <dbReference type="NCBI Taxonomy" id="516989"/>
    <lineage>
        <taxon>Eukaryota</taxon>
        <taxon>Fungi</taxon>
        <taxon>Dikarya</taxon>
        <taxon>Ascomycota</taxon>
        <taxon>Pezizomycotina</taxon>
        <taxon>Sordariomycetes</taxon>
        <taxon>Sordariomycetidae</taxon>
        <taxon>Sordariales</taxon>
        <taxon>Lasiosphaeriaceae</taxon>
        <taxon>Apodospora</taxon>
    </lineage>
</organism>
<feature type="transmembrane region" description="Helical" evidence="1">
    <location>
        <begin position="50"/>
        <end position="69"/>
    </location>
</feature>
<evidence type="ECO:0000313" key="2">
    <source>
        <dbReference type="EMBL" id="KAK3326806.1"/>
    </source>
</evidence>